<organism evidence="2 3">
    <name type="scientific">Anopheles coluzzii</name>
    <name type="common">African malaria mosquito</name>
    <dbReference type="NCBI Taxonomy" id="1518534"/>
    <lineage>
        <taxon>Eukaryota</taxon>
        <taxon>Metazoa</taxon>
        <taxon>Ecdysozoa</taxon>
        <taxon>Arthropoda</taxon>
        <taxon>Hexapoda</taxon>
        <taxon>Insecta</taxon>
        <taxon>Pterygota</taxon>
        <taxon>Neoptera</taxon>
        <taxon>Endopterygota</taxon>
        <taxon>Diptera</taxon>
        <taxon>Nematocera</taxon>
        <taxon>Culicoidea</taxon>
        <taxon>Culicidae</taxon>
        <taxon>Anophelinae</taxon>
        <taxon>Anopheles</taxon>
    </lineage>
</organism>
<name>A0A6E8W174_ANOCL</name>
<reference evidence="2" key="2">
    <citation type="submission" date="2020-05" db="UniProtKB">
        <authorList>
            <consortium name="EnsemblMetazoa"/>
        </authorList>
    </citation>
    <scope>IDENTIFICATION</scope>
    <source>
        <strain evidence="2">Ngousso</strain>
    </source>
</reference>
<keyword evidence="3" id="KW-1185">Reference proteome</keyword>
<accession>A0A6E8W174</accession>
<feature type="domain" description="Ubiquitin-like modifier-activating enzyme Atg7 N-terminal" evidence="1">
    <location>
        <begin position="11"/>
        <end position="318"/>
    </location>
</feature>
<dbReference type="InterPro" id="IPR042523">
    <property type="entry name" value="Atg7_N_2"/>
</dbReference>
<dbReference type="Proteomes" id="UP001105220">
    <property type="component" value="Unplaced"/>
</dbReference>
<dbReference type="Pfam" id="PF16420">
    <property type="entry name" value="ATG7_N"/>
    <property type="match status" value="1"/>
</dbReference>
<dbReference type="AlphaFoldDB" id="A0A6E8W174"/>
<dbReference type="Gene3D" id="3.40.140.70">
    <property type="entry name" value="Ubiquitin-like modifier-activating enzyme ATG7 N-terminal domain"/>
    <property type="match status" value="1"/>
</dbReference>
<sequence length="479" mass="54375">MTDGSLEMCILKFLPFQSFIHNDFWHKYVDIKIDIDRLNETGRTIIGTIALRKNKVPMVEVTCSSLNTKYEDDSVLGFRCKGILLNHNTLETFKNCDKKALLKIEAIKLYSDLLNQESIQSSSDLVKFCLLSFADLKKYKFYHWFAFPAPTELIFKYDDEKTITSISEERLRSCIVQFLYRKPTPNEPFFIYHVNEGIKLISEYIQHHNKLANFREQDLNNLYFCCYDPSGQNISSPPGWQLRQFLTYLVITSPALAEQGIKCIRITGGTASELQFSEMRIFLPKHVSNVNSLSSWVGWESDESGKYLPRLTTLNNSMSPKRLAENAINLNLKLMKWRLVPSINLNAISRTKCLLLGAGTLGCNVARSLLDAPAYYRTPKSDPHAQQQEPEGLLGIIPHSIRGNISTLQSMVTATARYTNCVACSSLVLERYATSGQDFIINVLNGSESLEAIVGLHKLISSINEVNMKVNWNIALKIK</sequence>
<dbReference type="SUPFAM" id="SSF69572">
    <property type="entry name" value="Activating enzymes of the ubiquitin-like proteins"/>
    <property type="match status" value="1"/>
</dbReference>
<dbReference type="InterPro" id="IPR032197">
    <property type="entry name" value="Atg7_N"/>
</dbReference>
<dbReference type="VEuPathDB" id="VectorBase:ACMO_014472"/>
<dbReference type="GO" id="GO:0008641">
    <property type="term" value="F:ubiquitin-like modifier activating enzyme activity"/>
    <property type="evidence" value="ECO:0007669"/>
    <property type="project" value="InterPro"/>
</dbReference>
<dbReference type="Gene3D" id="3.40.140.100">
    <property type="entry name" value="Ubiquitin-like modifier-activating enzyme ATG7 C-terminal domain"/>
    <property type="match status" value="1"/>
</dbReference>
<proteinExistence type="predicted"/>
<dbReference type="VEuPathDB" id="VectorBase:ACON010303"/>
<reference key="1">
    <citation type="journal article" date="2019" name="Genes (Basel)">
        <title>A High-Quality De novo Genome Assembly from a Single Mosquito Using PacBio Sequencing.</title>
        <authorList>
            <person name="Kingan S.B."/>
            <person name="Heaton H."/>
            <person name="Cudini J."/>
            <person name="Lambert C.C."/>
            <person name="Baybayan P."/>
            <person name="Galvin B.D."/>
            <person name="Durbin R."/>
            <person name="Korlach J."/>
            <person name="Lawniczak M.K.N."/>
        </authorList>
    </citation>
    <scope>NUCLEOTIDE SEQUENCE [LARGE SCALE GENOMIC DNA]</scope>
    <source>
        <strain>Mali-NIH</strain>
    </source>
</reference>
<dbReference type="Gene3D" id="3.40.50.720">
    <property type="entry name" value="NAD(P)-binding Rossmann-like Domain"/>
    <property type="match status" value="2"/>
</dbReference>
<dbReference type="EnsemblMetazoa" id="ACON010303-RA">
    <property type="protein sequence ID" value="ACON010303-PA"/>
    <property type="gene ID" value="ACON010303"/>
</dbReference>
<evidence type="ECO:0000313" key="2">
    <source>
        <dbReference type="EnsemblMetazoa" id="ACON010303-PA"/>
    </source>
</evidence>
<dbReference type="InterPro" id="IPR042522">
    <property type="entry name" value="Atg7_N_1"/>
</dbReference>
<evidence type="ECO:0000313" key="3">
    <source>
        <dbReference type="Proteomes" id="UP001105220"/>
    </source>
</evidence>
<protein>
    <submittedName>
        <fullName evidence="2">ATG7_N domain-containing protein</fullName>
    </submittedName>
</protein>
<evidence type="ECO:0000259" key="1">
    <source>
        <dbReference type="Pfam" id="PF16420"/>
    </source>
</evidence>
<dbReference type="InterPro" id="IPR035985">
    <property type="entry name" value="Ubiquitin-activating_enz"/>
</dbReference>
<dbReference type="VEuPathDB" id="VectorBase:ACON2_036928"/>